<dbReference type="VEuPathDB" id="FungiDB:RhiirFUN_026340"/>
<comment type="caution">
    <text evidence="1">The sequence shown here is derived from an EMBL/GenBank/DDBJ whole genome shotgun (WGS) entry which is preliminary data.</text>
</comment>
<reference evidence="1 2" key="1">
    <citation type="submission" date="2016-04" db="EMBL/GenBank/DDBJ databases">
        <title>Genome analyses suggest a sexual origin of heterokaryosis in a supposedly ancient asexual fungus.</title>
        <authorList>
            <person name="Ropars J."/>
            <person name="Sedzielewska K."/>
            <person name="Noel J."/>
            <person name="Charron P."/>
            <person name="Farinelli L."/>
            <person name="Marton T."/>
            <person name="Kruger M."/>
            <person name="Pelin A."/>
            <person name="Brachmann A."/>
            <person name="Corradi N."/>
        </authorList>
    </citation>
    <scope>NUCLEOTIDE SEQUENCE [LARGE SCALE GENOMIC DNA]</scope>
    <source>
        <strain evidence="1 2">C2</strain>
    </source>
</reference>
<dbReference type="EMBL" id="LLXL01000945">
    <property type="protein sequence ID" value="PKK67548.1"/>
    <property type="molecule type" value="Genomic_DNA"/>
</dbReference>
<accession>A0A2N1N111</accession>
<dbReference type="VEuPathDB" id="FungiDB:FUN_007806"/>
<evidence type="ECO:0000313" key="1">
    <source>
        <dbReference type="EMBL" id="PKK67548.1"/>
    </source>
</evidence>
<protein>
    <submittedName>
        <fullName evidence="1">Uncharacterized protein</fullName>
    </submittedName>
</protein>
<organism evidence="1 2">
    <name type="scientific">Rhizophagus irregularis</name>
    <dbReference type="NCBI Taxonomy" id="588596"/>
    <lineage>
        <taxon>Eukaryota</taxon>
        <taxon>Fungi</taxon>
        <taxon>Fungi incertae sedis</taxon>
        <taxon>Mucoromycota</taxon>
        <taxon>Glomeromycotina</taxon>
        <taxon>Glomeromycetes</taxon>
        <taxon>Glomerales</taxon>
        <taxon>Glomeraceae</taxon>
        <taxon>Rhizophagus</taxon>
    </lineage>
</organism>
<dbReference type="OrthoDB" id="5962590at2759"/>
<sequence length="237" mass="26860">MGQALDTFRKSLEGDESKRVSKEQLDFLKKAAESKMELYKHEINEMFSNPASVEKIQVAGNHFIQSERRFTINVGNSPDEVIIDAIDNLFGKKGVKDSENAKDSSVADGFKLIVKSSLNFILGNVSIGEQEYSKYFIFFQNNAIIRVDVRIWRYDFSFNGIIGEINNAFCYVFCKSVVDHTKLTINELIYFLSDQAGDDIGAVEAYIEKIKSIYNKVTQINLKDAVKSIPSGEKIFF</sequence>
<evidence type="ECO:0000313" key="2">
    <source>
        <dbReference type="Proteomes" id="UP000233469"/>
    </source>
</evidence>
<gene>
    <name evidence="1" type="ORF">RhiirC2_783372</name>
</gene>
<name>A0A2N1N111_9GLOM</name>
<proteinExistence type="predicted"/>
<reference evidence="1 2" key="2">
    <citation type="submission" date="2017-10" db="EMBL/GenBank/DDBJ databases">
        <title>Extensive intraspecific genome diversity in a model arbuscular mycorrhizal fungus.</title>
        <authorList>
            <person name="Chen E.C.H."/>
            <person name="Morin E."/>
            <person name="Baudet D."/>
            <person name="Noel J."/>
            <person name="Ndikumana S."/>
            <person name="Charron P."/>
            <person name="St-Onge C."/>
            <person name="Giorgi J."/>
            <person name="Grigoriev I.V."/>
            <person name="Roux C."/>
            <person name="Martin F.M."/>
            <person name="Corradi N."/>
        </authorList>
    </citation>
    <scope>NUCLEOTIDE SEQUENCE [LARGE SCALE GENOMIC DNA]</scope>
    <source>
        <strain evidence="1 2">C2</strain>
    </source>
</reference>
<dbReference type="AlphaFoldDB" id="A0A2N1N111"/>
<dbReference type="Proteomes" id="UP000233469">
    <property type="component" value="Unassembled WGS sequence"/>
</dbReference>